<evidence type="ECO:0000256" key="3">
    <source>
        <dbReference type="ARBA" id="ARBA00023026"/>
    </source>
</evidence>
<feature type="domain" description="Thioesterase" evidence="6">
    <location>
        <begin position="21"/>
        <end position="242"/>
    </location>
</feature>
<proteinExistence type="inferred from homology"/>
<dbReference type="PANTHER" id="PTHR11487:SF0">
    <property type="entry name" value="S-ACYL FATTY ACID SYNTHASE THIOESTERASE, MEDIUM CHAIN"/>
    <property type="match status" value="1"/>
</dbReference>
<dbReference type="Proteomes" id="UP000230971">
    <property type="component" value="Unassembled WGS sequence"/>
</dbReference>
<dbReference type="AlphaFoldDB" id="A0A1X1RRZ5"/>
<comment type="similarity">
    <text evidence="1">Belongs to the thioesterase family.</text>
</comment>
<keyword evidence="3" id="KW-0843">Virulence</keyword>
<evidence type="ECO:0000313" key="10">
    <source>
        <dbReference type="Proteomes" id="UP000230971"/>
    </source>
</evidence>
<feature type="region of interest" description="Disordered" evidence="5">
    <location>
        <begin position="253"/>
        <end position="275"/>
    </location>
</feature>
<evidence type="ECO:0000313" key="8">
    <source>
        <dbReference type="EMBL" id="PIB80358.1"/>
    </source>
</evidence>
<dbReference type="InterPro" id="IPR029058">
    <property type="entry name" value="AB_hydrolase_fold"/>
</dbReference>
<dbReference type="GO" id="GO:0008610">
    <property type="term" value="P:lipid biosynthetic process"/>
    <property type="evidence" value="ECO:0007669"/>
    <property type="project" value="TreeGrafter"/>
</dbReference>
<evidence type="ECO:0000256" key="5">
    <source>
        <dbReference type="SAM" id="MobiDB-lite"/>
    </source>
</evidence>
<evidence type="ECO:0000313" key="9">
    <source>
        <dbReference type="Proteomes" id="UP000193907"/>
    </source>
</evidence>
<dbReference type="STRING" id="28045.AWB95_10660"/>
<dbReference type="EMBL" id="PDKV01000003">
    <property type="protein sequence ID" value="PIB80358.1"/>
    <property type="molecule type" value="Genomic_DNA"/>
</dbReference>
<evidence type="ECO:0000256" key="1">
    <source>
        <dbReference type="ARBA" id="ARBA00007169"/>
    </source>
</evidence>
<evidence type="ECO:0000256" key="2">
    <source>
        <dbReference type="ARBA" id="ARBA00015007"/>
    </source>
</evidence>
<dbReference type="SUPFAM" id="SSF53474">
    <property type="entry name" value="alpha/beta-Hydrolases"/>
    <property type="match status" value="1"/>
</dbReference>
<dbReference type="Proteomes" id="UP000193907">
    <property type="component" value="Unassembled WGS sequence"/>
</dbReference>
<dbReference type="Gene3D" id="3.40.50.1820">
    <property type="entry name" value="alpha/beta hydrolase"/>
    <property type="match status" value="1"/>
</dbReference>
<organism evidence="7 9">
    <name type="scientific">Mycobacterium celatum</name>
    <dbReference type="NCBI Taxonomy" id="28045"/>
    <lineage>
        <taxon>Bacteria</taxon>
        <taxon>Bacillati</taxon>
        <taxon>Actinomycetota</taxon>
        <taxon>Actinomycetes</taxon>
        <taxon>Mycobacteriales</taxon>
        <taxon>Mycobacteriaceae</taxon>
        <taxon>Mycobacterium</taxon>
    </lineage>
</organism>
<protein>
    <recommendedName>
        <fullName evidence="2">Thioesterase TesA</fullName>
    </recommendedName>
</protein>
<reference evidence="8 10" key="2">
    <citation type="journal article" date="2017" name="Infect. Genet. Evol.">
        <title>The new phylogeny of the genus Mycobacterium: The old and the news.</title>
        <authorList>
            <person name="Tortoli E."/>
            <person name="Fedrizzi T."/>
            <person name="Meehan C.J."/>
            <person name="Trovato A."/>
            <person name="Grottola A."/>
            <person name="Giacobazzi E."/>
            <person name="Serpini G.F."/>
            <person name="Tagliazucchi S."/>
            <person name="Fabio A."/>
            <person name="Bettua C."/>
            <person name="Bertorelli R."/>
            <person name="Frascaro F."/>
            <person name="De Sanctis V."/>
            <person name="Pecorari M."/>
            <person name="Jousson O."/>
            <person name="Segata N."/>
            <person name="Cirillo D.M."/>
        </authorList>
    </citation>
    <scope>NUCLEOTIDE SEQUENCE [LARGE SCALE GENOMIC DNA]</scope>
    <source>
        <strain evidence="8 10">NCTC 12882</strain>
    </source>
</reference>
<evidence type="ECO:0000259" key="6">
    <source>
        <dbReference type="Pfam" id="PF00975"/>
    </source>
</evidence>
<dbReference type="EMBL" id="LQOM01000025">
    <property type="protein sequence ID" value="ORV14139.1"/>
    <property type="molecule type" value="Genomic_DNA"/>
</dbReference>
<reference evidence="7 9" key="1">
    <citation type="submission" date="2016-01" db="EMBL/GenBank/DDBJ databases">
        <title>The new phylogeny of the genus Mycobacterium.</title>
        <authorList>
            <person name="Tarcisio F."/>
            <person name="Conor M."/>
            <person name="Antonella G."/>
            <person name="Elisabetta G."/>
            <person name="Giulia F.S."/>
            <person name="Sara T."/>
            <person name="Anna F."/>
            <person name="Clotilde B."/>
            <person name="Roberto B."/>
            <person name="Veronica D.S."/>
            <person name="Fabio R."/>
            <person name="Monica P."/>
            <person name="Olivier J."/>
            <person name="Enrico T."/>
            <person name="Nicola S."/>
        </authorList>
    </citation>
    <scope>NUCLEOTIDE SEQUENCE [LARGE SCALE GENOMIC DNA]</scope>
    <source>
        <strain evidence="7 9">DSM 44243</strain>
    </source>
</reference>
<dbReference type="Pfam" id="PF00975">
    <property type="entry name" value="Thioesterase"/>
    <property type="match status" value="1"/>
</dbReference>
<dbReference type="PANTHER" id="PTHR11487">
    <property type="entry name" value="THIOESTERASE"/>
    <property type="match status" value="1"/>
</dbReference>
<dbReference type="InterPro" id="IPR001031">
    <property type="entry name" value="Thioesterase"/>
</dbReference>
<dbReference type="OrthoDB" id="8480037at2"/>
<dbReference type="InterPro" id="IPR012223">
    <property type="entry name" value="TEII"/>
</dbReference>
<comment type="catalytic activity">
    <reaction evidence="4">
        <text>a fatty acyl-CoA + H2O = a fatty acid + CoA + H(+)</text>
        <dbReference type="Rhea" id="RHEA:16781"/>
        <dbReference type="ChEBI" id="CHEBI:15377"/>
        <dbReference type="ChEBI" id="CHEBI:15378"/>
        <dbReference type="ChEBI" id="CHEBI:28868"/>
        <dbReference type="ChEBI" id="CHEBI:57287"/>
        <dbReference type="ChEBI" id="CHEBI:77636"/>
    </reaction>
</comment>
<comment type="caution">
    <text evidence="7">The sequence shown here is derived from an EMBL/GenBank/DDBJ whole genome shotgun (WGS) entry which is preliminary data.</text>
</comment>
<evidence type="ECO:0000313" key="7">
    <source>
        <dbReference type="EMBL" id="ORV14139.1"/>
    </source>
</evidence>
<keyword evidence="9" id="KW-1185">Reference proteome</keyword>
<evidence type="ECO:0000256" key="4">
    <source>
        <dbReference type="ARBA" id="ARBA00024293"/>
    </source>
</evidence>
<name>A0A1X1RRZ5_MYCCE</name>
<dbReference type="RefSeq" id="WP_062540127.1">
    <property type="nucleotide sequence ID" value="NZ_BBUN01000172.1"/>
</dbReference>
<accession>A0A1X1RRZ5</accession>
<sequence length="275" mass="29437">MPRTVGWIRQFHKPDSPERPPLLVFPHAGSGASAYRDFSKVLSGKFTVLVFQYPGRQDRAGEAPLPSLPAMAAAAFEEFSRSEHNRGIPIVTFGHSMGALIAFEFVRIAESSGIDVRQLNVSAAVAPSLVAAKPPHPTDDDAILNHLATLEGTETDVFANRELMRLALPVIKADYQAFDAYDCAADVKVAAPIQAMGGDQDPYVTLGDLYGWGKHTDRVTVTVFDGGHFYLADHVGAVAELLTAPADCAVSSATRRDGRTNPHTGGDVHVSSESA</sequence>
<gene>
    <name evidence="7" type="ORF">AWB95_10660</name>
    <name evidence="8" type="ORF">CQY23_04630</name>
</gene>